<keyword evidence="1 4" id="KW-0547">Nucleotide-binding</keyword>
<dbReference type="NCBIfam" id="NF006732">
    <property type="entry name" value="PRK09263.1"/>
    <property type="match status" value="1"/>
</dbReference>
<dbReference type="PROSITE" id="PS51149">
    <property type="entry name" value="GLY_RADICAL_2"/>
    <property type="match status" value="1"/>
</dbReference>
<dbReference type="InterPro" id="IPR005144">
    <property type="entry name" value="ATP-cone_dom"/>
</dbReference>
<protein>
    <submittedName>
        <fullName evidence="8">Anaerobic ribonucleoside triphosphate reductase</fullName>
    </submittedName>
</protein>
<dbReference type="GO" id="GO:0006260">
    <property type="term" value="P:DNA replication"/>
    <property type="evidence" value="ECO:0007669"/>
    <property type="project" value="InterPro"/>
</dbReference>
<dbReference type="CDD" id="cd01675">
    <property type="entry name" value="RNR_III"/>
    <property type="match status" value="1"/>
</dbReference>
<dbReference type="GO" id="GO:0005524">
    <property type="term" value="F:ATP binding"/>
    <property type="evidence" value="ECO:0007669"/>
    <property type="project" value="UniProtKB-UniRule"/>
</dbReference>
<gene>
    <name evidence="8" type="ORF">Tam10B_0873</name>
</gene>
<dbReference type="GO" id="GO:0004748">
    <property type="term" value="F:ribonucleoside-diphosphate reductase activity, thioredoxin disulfide as acceptor"/>
    <property type="evidence" value="ECO:0007669"/>
    <property type="project" value="TreeGrafter"/>
</dbReference>
<dbReference type="RefSeq" id="WP_093960038.1">
    <property type="nucleotide sequence ID" value="NZ_NEWD01000007.1"/>
</dbReference>
<dbReference type="PROSITE" id="PS51161">
    <property type="entry name" value="ATP_CONE"/>
    <property type="match status" value="1"/>
</dbReference>
<dbReference type="GO" id="GO:0031250">
    <property type="term" value="C:anaerobic ribonucleoside-triphosphate reductase complex"/>
    <property type="evidence" value="ECO:0007669"/>
    <property type="project" value="TreeGrafter"/>
</dbReference>
<comment type="caution">
    <text evidence="8">The sequence shown here is derived from an EMBL/GenBank/DDBJ whole genome shotgun (WGS) entry which is preliminary data.</text>
</comment>
<evidence type="ECO:0000256" key="4">
    <source>
        <dbReference type="PROSITE-ProRule" id="PRU00492"/>
    </source>
</evidence>
<name>A0A229VZ78_9BIFI</name>
<dbReference type="PROSITE" id="PS00850">
    <property type="entry name" value="GLY_RADICAL_1"/>
    <property type="match status" value="1"/>
</dbReference>
<evidence type="ECO:0000256" key="2">
    <source>
        <dbReference type="ARBA" id="ARBA00022818"/>
    </source>
</evidence>
<dbReference type="Pfam" id="PF13597">
    <property type="entry name" value="NRDD"/>
    <property type="match status" value="1"/>
</dbReference>
<evidence type="ECO:0000259" key="7">
    <source>
        <dbReference type="PROSITE" id="PS51161"/>
    </source>
</evidence>
<dbReference type="GO" id="GO:0008998">
    <property type="term" value="F:ribonucleoside-triphosphate reductase (thioredoxin) activity"/>
    <property type="evidence" value="ECO:0007669"/>
    <property type="project" value="InterPro"/>
</dbReference>
<keyword evidence="3 4" id="KW-0067">ATP-binding</keyword>
<dbReference type="Gene3D" id="3.20.70.20">
    <property type="match status" value="1"/>
</dbReference>
<dbReference type="InterPro" id="IPR019777">
    <property type="entry name" value="Form_AcTrfase_GR_CS"/>
</dbReference>
<evidence type="ECO:0000313" key="8">
    <source>
        <dbReference type="EMBL" id="OXN00917.1"/>
    </source>
</evidence>
<proteinExistence type="predicted"/>
<dbReference type="NCBIfam" id="TIGR02487">
    <property type="entry name" value="NrdD"/>
    <property type="match status" value="1"/>
</dbReference>
<dbReference type="AlphaFoldDB" id="A0A229VZ78"/>
<sequence length="799" mass="90613">MSAQVLEQETTEVIRPQKETVLVEKRDGRVVDFDPINIINAVAAAFGDLDKKVGPEEERIIRDIADRVEAEVKTRYTGPAKIEDIQNLVEHALIGEHLYEVARTYTNYRLNKDIERAKATDINEAVSRLVNKDEALVRENANKDSNVYATQRDLLAGAVSKASAFSMLPEQVSNAHMKGDIHFHDADYSPFTAMSNCSLPDFGDMLEHGFALGNAMMDSPKSIGTAATQITQIIKDIAGCQYGGQTVNRCDEMLERYAKRDYEKNLKMAEAILPDEMPLNVAEDVVKGLKAQEPKWLHFENREPLGEDTPFDENLSEIEQLREIYAKIMTRKAIYDAMQTMEYQINSNRVSNGQTPFVTVGFGLGTSWFAREIQRAILLNRIRGLGKDRHTAIFPKLVFTIKHGVNADPGDPNYDLKQLALESATKRMYPDVVFYENIVKITGSFKAPMGCRSFLQGWKDPKTGKDVTDGRMNLGVVSVNVPRIALESHGDVDRFWKLFNQRMEIAHEALQFRIMRCKQATPVNAPTLYRYGAFGRLNANDKVDQLFKDGRATVSLGYIGLYETTAVFFGKDWMTDHHWDEDGKEFALSIVRRMNELCKQWSAAEGYHYSVYSTPAESLTDRFNRMDREKFGEVEGVTDHDFYTNSFHYPVWLQPTPMEKLAYEKDFPYLASGGFINYCEFPCLQPNPKALEAVWDYAYNIGIGYLGTNTPIDHCFVCGFEGDFEPTDEGFKCPECGNSDPDKCNVTKRTCGYLGNPVQRPMVHGRHEEIAHRVKHMAGETGHVTLKDGTEREWFEDTK</sequence>
<keyword evidence="2 5" id="KW-0556">Organic radical</keyword>
<feature type="modified residue" description="Glycine radical" evidence="5">
    <location>
        <position position="752"/>
    </location>
</feature>
<keyword evidence="9" id="KW-1185">Reference proteome</keyword>
<dbReference type="PANTHER" id="PTHR21075:SF0">
    <property type="entry name" value="ANAEROBIC RIBONUCLEOSIDE-TRIPHOSPHATE REDUCTASE"/>
    <property type="match status" value="1"/>
</dbReference>
<dbReference type="EMBL" id="NEWD01000007">
    <property type="protein sequence ID" value="OXN00917.1"/>
    <property type="molecule type" value="Genomic_DNA"/>
</dbReference>
<dbReference type="OrthoDB" id="9804622at2"/>
<dbReference type="InterPro" id="IPR012833">
    <property type="entry name" value="NrdD"/>
</dbReference>
<evidence type="ECO:0000256" key="3">
    <source>
        <dbReference type="ARBA" id="ARBA00022840"/>
    </source>
</evidence>
<evidence type="ECO:0000256" key="5">
    <source>
        <dbReference type="PROSITE-ProRule" id="PRU00493"/>
    </source>
</evidence>
<feature type="domain" description="ATP-cone" evidence="7">
    <location>
        <begin position="21"/>
        <end position="116"/>
    </location>
</feature>
<dbReference type="InterPro" id="IPR001150">
    <property type="entry name" value="Gly_radical"/>
</dbReference>
<dbReference type="Proteomes" id="UP000215433">
    <property type="component" value="Unassembled WGS sequence"/>
</dbReference>
<evidence type="ECO:0000313" key="9">
    <source>
        <dbReference type="Proteomes" id="UP000215433"/>
    </source>
</evidence>
<dbReference type="GO" id="GO:0009265">
    <property type="term" value="P:2'-deoxyribonucleotide biosynthetic process"/>
    <property type="evidence" value="ECO:0007669"/>
    <property type="project" value="TreeGrafter"/>
</dbReference>
<evidence type="ECO:0000259" key="6">
    <source>
        <dbReference type="PROSITE" id="PS51149"/>
    </source>
</evidence>
<dbReference type="Pfam" id="PF03477">
    <property type="entry name" value="ATP-cone"/>
    <property type="match status" value="1"/>
</dbReference>
<dbReference type="SUPFAM" id="SSF51998">
    <property type="entry name" value="PFL-like glycyl radical enzymes"/>
    <property type="match status" value="1"/>
</dbReference>
<dbReference type="PANTHER" id="PTHR21075">
    <property type="entry name" value="ANAEROBIC RIBONUCLEOSIDE-TRIPHOSPHATE REDUCTASE"/>
    <property type="match status" value="1"/>
</dbReference>
<reference evidence="8 9" key="1">
    <citation type="submission" date="2017-05" db="EMBL/GenBank/DDBJ databases">
        <title>Bifidobacterium vansinderenii sp. nov.</title>
        <authorList>
            <person name="Lugli G.A."/>
            <person name="Duranti S."/>
            <person name="Mangifesta M."/>
        </authorList>
    </citation>
    <scope>NUCLEOTIDE SEQUENCE [LARGE SCALE GENOMIC DNA]</scope>
    <source>
        <strain evidence="8 9">Tam10B</strain>
    </source>
</reference>
<accession>A0A229VZ78</accession>
<feature type="domain" description="Glycine radical" evidence="6">
    <location>
        <begin position="653"/>
        <end position="779"/>
    </location>
</feature>
<evidence type="ECO:0000256" key="1">
    <source>
        <dbReference type="ARBA" id="ARBA00022741"/>
    </source>
</evidence>
<organism evidence="8 9">
    <name type="scientific">Bifidobacterium vansinderenii</name>
    <dbReference type="NCBI Taxonomy" id="1984871"/>
    <lineage>
        <taxon>Bacteria</taxon>
        <taxon>Bacillati</taxon>
        <taxon>Actinomycetota</taxon>
        <taxon>Actinomycetes</taxon>
        <taxon>Bifidobacteriales</taxon>
        <taxon>Bifidobacteriaceae</taxon>
        <taxon>Bifidobacterium</taxon>
    </lineage>
</organism>